<dbReference type="PANTHER" id="PTHR46082:SF11">
    <property type="entry name" value="AAA+ ATPASE DOMAIN-CONTAINING PROTEIN-RELATED"/>
    <property type="match status" value="1"/>
</dbReference>
<dbReference type="STRING" id="983964.A0A2T4ABH2"/>
<dbReference type="Gene3D" id="3.40.50.1580">
    <property type="entry name" value="Nucleoside phosphorylase domain"/>
    <property type="match status" value="1"/>
</dbReference>
<proteinExistence type="predicted"/>
<dbReference type="RefSeq" id="XP_024774030.1">
    <property type="nucleotide sequence ID" value="XM_024920840.1"/>
</dbReference>
<dbReference type="GO" id="GO:0009116">
    <property type="term" value="P:nucleoside metabolic process"/>
    <property type="evidence" value="ECO:0007669"/>
    <property type="project" value="InterPro"/>
</dbReference>
<dbReference type="GeneID" id="36629409"/>
<organism evidence="1 2">
    <name type="scientific">Trichoderma harzianum CBS 226.95</name>
    <dbReference type="NCBI Taxonomy" id="983964"/>
    <lineage>
        <taxon>Eukaryota</taxon>
        <taxon>Fungi</taxon>
        <taxon>Dikarya</taxon>
        <taxon>Ascomycota</taxon>
        <taxon>Pezizomycotina</taxon>
        <taxon>Sordariomycetes</taxon>
        <taxon>Hypocreomycetidae</taxon>
        <taxon>Hypocreales</taxon>
        <taxon>Hypocreaceae</taxon>
        <taxon>Trichoderma</taxon>
    </lineage>
</organism>
<keyword evidence="2" id="KW-1185">Reference proteome</keyword>
<dbReference type="PANTHER" id="PTHR46082">
    <property type="entry name" value="ATP/GTP-BINDING PROTEIN-RELATED"/>
    <property type="match status" value="1"/>
</dbReference>
<dbReference type="AlphaFoldDB" id="A0A2T4ABH2"/>
<gene>
    <name evidence="1" type="ORF">M431DRAFT_531874</name>
</gene>
<dbReference type="Proteomes" id="UP000241690">
    <property type="component" value="Unassembled WGS sequence"/>
</dbReference>
<evidence type="ECO:0000313" key="1">
    <source>
        <dbReference type="EMBL" id="PTB54353.1"/>
    </source>
</evidence>
<dbReference type="SUPFAM" id="SSF53167">
    <property type="entry name" value="Purine and uridine phosphorylases"/>
    <property type="match status" value="1"/>
</dbReference>
<reference evidence="1 2" key="1">
    <citation type="submission" date="2016-07" db="EMBL/GenBank/DDBJ databases">
        <title>Multiple horizontal gene transfer events from other fungi enriched the ability of initially mycotrophic Trichoderma (Ascomycota) to feed on dead plant biomass.</title>
        <authorList>
            <consortium name="DOE Joint Genome Institute"/>
            <person name="Aerts A."/>
            <person name="Atanasova L."/>
            <person name="Chenthamara K."/>
            <person name="Zhang J."/>
            <person name="Grujic M."/>
            <person name="Henrissat B."/>
            <person name="Kuo A."/>
            <person name="Salamov A."/>
            <person name="Lipzen A."/>
            <person name="Labutti K."/>
            <person name="Barry K."/>
            <person name="Miao Y."/>
            <person name="Rahimi M.J."/>
            <person name="Shen Q."/>
            <person name="Grigoriev I.V."/>
            <person name="Kubicek C.P."/>
            <person name="Druzhinina I.S."/>
        </authorList>
    </citation>
    <scope>NUCLEOTIDE SEQUENCE [LARGE SCALE GENOMIC DNA]</scope>
    <source>
        <strain evidence="1 2">CBS 226.95</strain>
    </source>
</reference>
<dbReference type="InterPro" id="IPR053137">
    <property type="entry name" value="NLR-like"/>
</dbReference>
<sequence length="214" mass="23617">MYLQLQSEQKVLSHTMIIKSGALPKELAAVKALFDEHHQCLPPLKRDTNSYCLDRIGTHNVVATCLPYKECGFKTAAKVASDIDKTFPTLERIFLVGIGGGIPSKEHNIRLSDVVVGTGIIQHDIGKAMQKDSRLLRTGFTQRPNTSLRTAISKPYCQDTKDPKKIETDHLKAVFIMKKDKIHVKAAEGLKSSGNLGRQGHTFITVSSPAEVKL</sequence>
<evidence type="ECO:0008006" key="3">
    <source>
        <dbReference type="Google" id="ProtNLM"/>
    </source>
</evidence>
<name>A0A2T4ABH2_TRIHA</name>
<protein>
    <recommendedName>
        <fullName evidence="3">Nucleoside phosphorylase domain-containing protein</fullName>
    </recommendedName>
</protein>
<dbReference type="InterPro" id="IPR035994">
    <property type="entry name" value="Nucleoside_phosphorylase_sf"/>
</dbReference>
<dbReference type="GO" id="GO:0003824">
    <property type="term" value="F:catalytic activity"/>
    <property type="evidence" value="ECO:0007669"/>
    <property type="project" value="InterPro"/>
</dbReference>
<accession>A0A2T4ABH2</accession>
<evidence type="ECO:0000313" key="2">
    <source>
        <dbReference type="Proteomes" id="UP000241690"/>
    </source>
</evidence>
<dbReference type="EMBL" id="KZ679681">
    <property type="protein sequence ID" value="PTB54353.1"/>
    <property type="molecule type" value="Genomic_DNA"/>
</dbReference>